<dbReference type="CDD" id="cd00085">
    <property type="entry name" value="HNHc"/>
    <property type="match status" value="1"/>
</dbReference>
<keyword evidence="3" id="KW-0378">Hydrolase</keyword>
<organism evidence="3 4">
    <name type="scientific">Paractinoplanes bogorensis</name>
    <dbReference type="NCBI Taxonomy" id="1610840"/>
    <lineage>
        <taxon>Bacteria</taxon>
        <taxon>Bacillati</taxon>
        <taxon>Actinomycetota</taxon>
        <taxon>Actinomycetes</taxon>
        <taxon>Micromonosporales</taxon>
        <taxon>Micromonosporaceae</taxon>
        <taxon>Paractinoplanes</taxon>
    </lineage>
</organism>
<keyword evidence="4" id="KW-1185">Reference proteome</keyword>
<dbReference type="Proteomes" id="UP001519654">
    <property type="component" value="Unassembled WGS sequence"/>
</dbReference>
<feature type="domain" description="HNH nuclease" evidence="2">
    <location>
        <begin position="337"/>
        <end position="389"/>
    </location>
</feature>
<accession>A0ABS5YQB1</accession>
<dbReference type="EMBL" id="JAHKKG010000006">
    <property type="protein sequence ID" value="MBU2665642.1"/>
    <property type="molecule type" value="Genomic_DNA"/>
</dbReference>
<dbReference type="SMART" id="SM00507">
    <property type="entry name" value="HNHc"/>
    <property type="match status" value="1"/>
</dbReference>
<evidence type="ECO:0000256" key="1">
    <source>
        <dbReference type="ARBA" id="ARBA00023450"/>
    </source>
</evidence>
<reference evidence="3 4" key="1">
    <citation type="submission" date="2021-06" db="EMBL/GenBank/DDBJ databases">
        <title>Actinoplanes lichenicola sp. nov., and Actinoplanes ovalisporus sp. nov., isolated from lichen in Thailand.</title>
        <authorList>
            <person name="Saeng-In P."/>
            <person name="Kanchanasin P."/>
            <person name="Yuki M."/>
            <person name="Kudo T."/>
            <person name="Ohkuma M."/>
            <person name="Phongsopitanun W."/>
            <person name="Tanasupawat S."/>
        </authorList>
    </citation>
    <scope>NUCLEOTIDE SEQUENCE [LARGE SCALE GENOMIC DNA]</scope>
    <source>
        <strain evidence="3 4">NBRC 110975</strain>
    </source>
</reference>
<evidence type="ECO:0000313" key="4">
    <source>
        <dbReference type="Proteomes" id="UP001519654"/>
    </source>
</evidence>
<gene>
    <name evidence="3" type="ORF">KOI35_19205</name>
</gene>
<protein>
    <submittedName>
        <fullName evidence="3">HNH endonuclease</fullName>
    </submittedName>
</protein>
<comment type="similarity">
    <text evidence="1">Belongs to the Rv1128c/1148c/1588c/1702c/1945/3466 family.</text>
</comment>
<dbReference type="GO" id="GO:0004519">
    <property type="term" value="F:endonuclease activity"/>
    <property type="evidence" value="ECO:0007669"/>
    <property type="project" value="UniProtKB-KW"/>
</dbReference>
<dbReference type="Pfam" id="PF02720">
    <property type="entry name" value="DUF222"/>
    <property type="match status" value="1"/>
</dbReference>
<dbReference type="InterPro" id="IPR002711">
    <property type="entry name" value="HNH"/>
</dbReference>
<keyword evidence="3" id="KW-0255">Endonuclease</keyword>
<name>A0ABS5YQB1_9ACTN</name>
<dbReference type="Gene3D" id="1.10.30.50">
    <property type="match status" value="1"/>
</dbReference>
<dbReference type="RefSeq" id="WP_215788891.1">
    <property type="nucleotide sequence ID" value="NZ_JAHKKG010000006.1"/>
</dbReference>
<proteinExistence type="inferred from homology"/>
<dbReference type="Pfam" id="PF01844">
    <property type="entry name" value="HNH"/>
    <property type="match status" value="1"/>
</dbReference>
<comment type="caution">
    <text evidence="3">The sequence shown here is derived from an EMBL/GenBank/DDBJ whole genome shotgun (WGS) entry which is preliminary data.</text>
</comment>
<keyword evidence="3" id="KW-0540">Nuclease</keyword>
<evidence type="ECO:0000313" key="3">
    <source>
        <dbReference type="EMBL" id="MBU2665642.1"/>
    </source>
</evidence>
<sequence>MLAEVQLLGKDTAALAGARLWALSDDEVTDCLRAAHRLEQAAAVLQAQLVRQACSRGLPAAHGARTPGGWLRELLRLDPQPARELVEQATALDRHPVVEQAALDGVVDLRQAVVISEILDAVPADLTALAADAGVDPSGVETAELLERAGHTMIDLAGRLPAFQLRRIGERILTHVAPHLADQADAAALARQEARAHQRRGFTLSLPVDGMVRVSGVLGAEDAATLSAALHPLCRPIPGDDRAPRQRRADALIDVCRLALRTGELPYDGGQPPQLAVTVAYDPLTRALGVATADTGERLGPATARRLACDAQILPIVLGGDGQILDAGRSRRTATGILRRALHVRDGGCAFPDCDRPPRWTDAHHITAWTAGGGTDLDNLVLLCRHHHRLIHHPTGGWQIRPGSDHQPDFLPPPHIDAQQHARRNLYHHRQ</sequence>
<dbReference type="InterPro" id="IPR003870">
    <property type="entry name" value="DUF222"/>
</dbReference>
<evidence type="ECO:0000259" key="2">
    <source>
        <dbReference type="SMART" id="SM00507"/>
    </source>
</evidence>
<dbReference type="InterPro" id="IPR003615">
    <property type="entry name" value="HNH_nuc"/>
</dbReference>